<sequence length="391" mass="42382">MPVSRTASTFAPPVMEARRWLDGVTHPDHRPLLNVSQAAPVDPPPAPMREAMAAMVLQDPETHLYGPVLGLPALRSEVARQWSASYGGTVSASQVAITSGCNQAFAAAIATLCTEGDEVIIPIPYYFNHRMWLDMSGVKTVPLAVGDRMIPDAAAAAALITPKTRAIALVSPNNPCGVEYPAETLAGFRDLARAKGIALIVDETYRDFDSRSGAAHDLFADPDWDDTLIQLYSFSKAYRLTGHRVGAVVASESRLAEIEKFLDTVTICPNQLGQRAALWGMKNLGTWLAGERREILDRRAAIEEGFGMLADQGWTLLGCGAYFAYMEHPFAASSADLAPKLVRDAGVLLLPGTMFMPTDITQGARQFRVAFANIDRNGIGTLFNRLSQTVY</sequence>
<dbReference type="CDD" id="cd00609">
    <property type="entry name" value="AAT_like"/>
    <property type="match status" value="1"/>
</dbReference>
<dbReference type="GO" id="GO:0006520">
    <property type="term" value="P:amino acid metabolic process"/>
    <property type="evidence" value="ECO:0007669"/>
    <property type="project" value="InterPro"/>
</dbReference>
<dbReference type="KEGG" id="yrh:AABB31_16340"/>
<keyword evidence="4 9" id="KW-0032">Aminotransferase</keyword>
<comment type="cofactor">
    <cofactor evidence="1">
        <name>pyridoxal 5'-phosphate</name>
        <dbReference type="ChEBI" id="CHEBI:597326"/>
    </cofactor>
</comment>
<comment type="catalytic activity">
    <reaction evidence="7">
        <text>L-aspartate + 2-oxoglutarate = oxaloacetate + L-glutamate</text>
        <dbReference type="Rhea" id="RHEA:21824"/>
        <dbReference type="ChEBI" id="CHEBI:16452"/>
        <dbReference type="ChEBI" id="CHEBI:16810"/>
        <dbReference type="ChEBI" id="CHEBI:29985"/>
        <dbReference type="ChEBI" id="CHEBI:29991"/>
        <dbReference type="EC" id="2.6.1.1"/>
    </reaction>
</comment>
<dbReference type="Pfam" id="PF00155">
    <property type="entry name" value="Aminotran_1_2"/>
    <property type="match status" value="1"/>
</dbReference>
<evidence type="ECO:0000256" key="3">
    <source>
        <dbReference type="ARBA" id="ARBA00012753"/>
    </source>
</evidence>
<name>A0AAN0MGY3_9RHOB</name>
<dbReference type="InterPro" id="IPR015424">
    <property type="entry name" value="PyrdxlP-dep_Trfase"/>
</dbReference>
<dbReference type="InterPro" id="IPR050596">
    <property type="entry name" value="AspAT/PAT-like"/>
</dbReference>
<evidence type="ECO:0000259" key="8">
    <source>
        <dbReference type="Pfam" id="PF00155"/>
    </source>
</evidence>
<evidence type="ECO:0000256" key="6">
    <source>
        <dbReference type="ARBA" id="ARBA00022898"/>
    </source>
</evidence>
<keyword evidence="6" id="KW-0663">Pyridoxal phosphate</keyword>
<accession>A0AAN0MGY3</accession>
<evidence type="ECO:0000256" key="1">
    <source>
        <dbReference type="ARBA" id="ARBA00001933"/>
    </source>
</evidence>
<dbReference type="EC" id="2.6.1.1" evidence="3"/>
<feature type="domain" description="Aminotransferase class I/classII large" evidence="8">
    <location>
        <begin position="47"/>
        <end position="385"/>
    </location>
</feature>
<dbReference type="SUPFAM" id="SSF53383">
    <property type="entry name" value="PLP-dependent transferases"/>
    <property type="match status" value="1"/>
</dbReference>
<proteinExistence type="inferred from homology"/>
<evidence type="ECO:0000256" key="4">
    <source>
        <dbReference type="ARBA" id="ARBA00022576"/>
    </source>
</evidence>
<dbReference type="RefSeq" id="WP_342078903.1">
    <property type="nucleotide sequence ID" value="NZ_CP151767.2"/>
</dbReference>
<evidence type="ECO:0000313" key="10">
    <source>
        <dbReference type="Proteomes" id="UP001470809"/>
    </source>
</evidence>
<keyword evidence="10" id="KW-1185">Reference proteome</keyword>
<reference evidence="9" key="1">
    <citation type="submission" date="2024-08" db="EMBL/GenBank/DDBJ databases">
        <title>Phylogenomic analyses of a clade within the roseobacter group suggest taxonomic reassignments of species of the genera Aestuariivita, Citreicella, Loktanella, Nautella, Pelagibaca, Ruegeria, Thalassobius, Thiobacimonas and Tropicibacter, and the proposal o.</title>
        <authorList>
            <person name="Jeon C.O."/>
        </authorList>
    </citation>
    <scope>NUCLEOTIDE SEQUENCE</scope>
    <source>
        <strain evidence="9">SS1-5</strain>
    </source>
</reference>
<dbReference type="InterPro" id="IPR015421">
    <property type="entry name" value="PyrdxlP-dep_Trfase_major"/>
</dbReference>
<evidence type="ECO:0000313" key="9">
    <source>
        <dbReference type="EMBL" id="WZU69607.1"/>
    </source>
</evidence>
<dbReference type="NCBIfam" id="NF005732">
    <property type="entry name" value="PRK07550.1"/>
    <property type="match status" value="1"/>
</dbReference>
<evidence type="ECO:0000256" key="2">
    <source>
        <dbReference type="ARBA" id="ARBA00007441"/>
    </source>
</evidence>
<organism evidence="9 10">
    <name type="scientific">Yoonia rhodophyticola</name>
    <dbReference type="NCBI Taxonomy" id="3137370"/>
    <lineage>
        <taxon>Bacteria</taxon>
        <taxon>Pseudomonadati</taxon>
        <taxon>Pseudomonadota</taxon>
        <taxon>Alphaproteobacteria</taxon>
        <taxon>Rhodobacterales</taxon>
        <taxon>Paracoccaceae</taxon>
        <taxon>Yoonia</taxon>
    </lineage>
</organism>
<dbReference type="PANTHER" id="PTHR46383">
    <property type="entry name" value="ASPARTATE AMINOTRANSFERASE"/>
    <property type="match status" value="1"/>
</dbReference>
<keyword evidence="5" id="KW-0808">Transferase</keyword>
<dbReference type="GO" id="GO:0030170">
    <property type="term" value="F:pyridoxal phosphate binding"/>
    <property type="evidence" value="ECO:0007669"/>
    <property type="project" value="InterPro"/>
</dbReference>
<dbReference type="AlphaFoldDB" id="A0AAN0MGY3"/>
<dbReference type="EMBL" id="CP151767">
    <property type="protein sequence ID" value="WZU69607.1"/>
    <property type="molecule type" value="Genomic_DNA"/>
</dbReference>
<evidence type="ECO:0000256" key="7">
    <source>
        <dbReference type="ARBA" id="ARBA00049185"/>
    </source>
</evidence>
<dbReference type="Proteomes" id="UP001470809">
    <property type="component" value="Chromosome"/>
</dbReference>
<gene>
    <name evidence="9" type="ORF">AABB31_16340</name>
</gene>
<protein>
    <recommendedName>
        <fullName evidence="3">aspartate transaminase</fullName>
        <ecNumber evidence="3">2.6.1.1</ecNumber>
    </recommendedName>
</protein>
<dbReference type="GO" id="GO:0004069">
    <property type="term" value="F:L-aspartate:2-oxoglutarate aminotransferase activity"/>
    <property type="evidence" value="ECO:0007669"/>
    <property type="project" value="UniProtKB-EC"/>
</dbReference>
<comment type="similarity">
    <text evidence="2">Belongs to the class-I pyridoxal-phosphate-dependent aminotransferase family.</text>
</comment>
<evidence type="ECO:0000256" key="5">
    <source>
        <dbReference type="ARBA" id="ARBA00022679"/>
    </source>
</evidence>
<dbReference type="PANTHER" id="PTHR46383:SF1">
    <property type="entry name" value="ASPARTATE AMINOTRANSFERASE"/>
    <property type="match status" value="1"/>
</dbReference>
<dbReference type="Gene3D" id="3.40.640.10">
    <property type="entry name" value="Type I PLP-dependent aspartate aminotransferase-like (Major domain)"/>
    <property type="match status" value="1"/>
</dbReference>
<dbReference type="InterPro" id="IPR004839">
    <property type="entry name" value="Aminotransferase_I/II_large"/>
</dbReference>